<reference evidence="1" key="2">
    <citation type="journal article" date="2015" name="Data Brief">
        <title>Shoot transcriptome of the giant reed, Arundo donax.</title>
        <authorList>
            <person name="Barrero R.A."/>
            <person name="Guerrero F.D."/>
            <person name="Moolhuijzen P."/>
            <person name="Goolsby J.A."/>
            <person name="Tidwell J."/>
            <person name="Bellgard S.E."/>
            <person name="Bellgard M.I."/>
        </authorList>
    </citation>
    <scope>NUCLEOTIDE SEQUENCE</scope>
    <source>
        <tissue evidence="1">Shoot tissue taken approximately 20 cm above the soil surface</tissue>
    </source>
</reference>
<dbReference type="Gene3D" id="3.40.50.880">
    <property type="match status" value="1"/>
</dbReference>
<dbReference type="PANTHER" id="PTHR42733">
    <property type="entry name" value="DJ-1 PROTEIN"/>
    <property type="match status" value="1"/>
</dbReference>
<reference evidence="1" key="1">
    <citation type="submission" date="2014-09" db="EMBL/GenBank/DDBJ databases">
        <authorList>
            <person name="Magalhaes I.L.F."/>
            <person name="Oliveira U."/>
            <person name="Santos F.R."/>
            <person name="Vidigal T.H.D.A."/>
            <person name="Brescovit A.D."/>
            <person name="Santos A.J."/>
        </authorList>
    </citation>
    <scope>NUCLEOTIDE SEQUENCE</scope>
    <source>
        <tissue evidence="1">Shoot tissue taken approximately 20 cm above the soil surface</tissue>
    </source>
</reference>
<dbReference type="InterPro" id="IPR029062">
    <property type="entry name" value="Class_I_gatase-like"/>
</dbReference>
<evidence type="ECO:0008006" key="2">
    <source>
        <dbReference type="Google" id="ProtNLM"/>
    </source>
</evidence>
<organism evidence="1">
    <name type="scientific">Arundo donax</name>
    <name type="common">Giant reed</name>
    <name type="synonym">Donax arundinaceus</name>
    <dbReference type="NCBI Taxonomy" id="35708"/>
    <lineage>
        <taxon>Eukaryota</taxon>
        <taxon>Viridiplantae</taxon>
        <taxon>Streptophyta</taxon>
        <taxon>Embryophyta</taxon>
        <taxon>Tracheophyta</taxon>
        <taxon>Spermatophyta</taxon>
        <taxon>Magnoliopsida</taxon>
        <taxon>Liliopsida</taxon>
        <taxon>Poales</taxon>
        <taxon>Poaceae</taxon>
        <taxon>PACMAD clade</taxon>
        <taxon>Arundinoideae</taxon>
        <taxon>Arundineae</taxon>
        <taxon>Arundo</taxon>
    </lineage>
</organism>
<dbReference type="InterPro" id="IPR006286">
    <property type="entry name" value="C56_PfpI-like"/>
</dbReference>
<sequence>MRVISKLAGAETVEHEGTVVDGKLVTAASWPDLAQFVAHLIDLLGITVSF</sequence>
<name>A0A0A9BVW4_ARUDO</name>
<dbReference type="EMBL" id="GBRH01229741">
    <property type="protein sequence ID" value="JAD68154.1"/>
    <property type="molecule type" value="Transcribed_RNA"/>
</dbReference>
<accession>A0A0A9BVW4</accession>
<evidence type="ECO:0000313" key="1">
    <source>
        <dbReference type="EMBL" id="JAD68154.1"/>
    </source>
</evidence>
<proteinExistence type="predicted"/>
<dbReference type="AlphaFoldDB" id="A0A0A9BVW4"/>
<dbReference type="SUPFAM" id="SSF52317">
    <property type="entry name" value="Class I glutamine amidotransferase-like"/>
    <property type="match status" value="1"/>
</dbReference>
<protein>
    <recommendedName>
        <fullName evidence="2">DJ-1/PfpI domain-containing protein</fullName>
    </recommendedName>
</protein>
<dbReference type="PANTHER" id="PTHR42733:SF9">
    <property type="entry name" value="DJ-1 PROTEIN HOMOLOG E"/>
    <property type="match status" value="1"/>
</dbReference>